<accession>A0A517U1N2</accession>
<protein>
    <submittedName>
        <fullName evidence="1">Uncharacterized protein</fullName>
    </submittedName>
</protein>
<evidence type="ECO:0000313" key="1">
    <source>
        <dbReference type="EMBL" id="QDT74508.1"/>
    </source>
</evidence>
<dbReference type="KEGG" id="llh:I41_37050"/>
<name>A0A517U1N2_9BACT</name>
<dbReference type="AlphaFoldDB" id="A0A517U1N2"/>
<organism evidence="1 2">
    <name type="scientific">Lacipirellula limnantheis</name>
    <dbReference type="NCBI Taxonomy" id="2528024"/>
    <lineage>
        <taxon>Bacteria</taxon>
        <taxon>Pseudomonadati</taxon>
        <taxon>Planctomycetota</taxon>
        <taxon>Planctomycetia</taxon>
        <taxon>Pirellulales</taxon>
        <taxon>Lacipirellulaceae</taxon>
        <taxon>Lacipirellula</taxon>
    </lineage>
</organism>
<sequence>MRGMDIATLAMQFWGRIIFVAFKKYVFPGDQQTQWNAITNHAEGFGLRISVFFTFYAGDGGVASALKSKFTKKSLEEGTFAFIISLKV</sequence>
<dbReference type="Proteomes" id="UP000317909">
    <property type="component" value="Chromosome"/>
</dbReference>
<dbReference type="EMBL" id="CP036339">
    <property type="protein sequence ID" value="QDT74508.1"/>
    <property type="molecule type" value="Genomic_DNA"/>
</dbReference>
<gene>
    <name evidence="1" type="ORF">I41_37050</name>
</gene>
<keyword evidence="2" id="KW-1185">Reference proteome</keyword>
<proteinExistence type="predicted"/>
<evidence type="ECO:0000313" key="2">
    <source>
        <dbReference type="Proteomes" id="UP000317909"/>
    </source>
</evidence>
<reference evidence="1 2" key="1">
    <citation type="submission" date="2019-02" db="EMBL/GenBank/DDBJ databases">
        <title>Deep-cultivation of Planctomycetes and their phenomic and genomic characterization uncovers novel biology.</title>
        <authorList>
            <person name="Wiegand S."/>
            <person name="Jogler M."/>
            <person name="Boedeker C."/>
            <person name="Pinto D."/>
            <person name="Vollmers J."/>
            <person name="Rivas-Marin E."/>
            <person name="Kohn T."/>
            <person name="Peeters S.H."/>
            <person name="Heuer A."/>
            <person name="Rast P."/>
            <person name="Oberbeckmann S."/>
            <person name="Bunk B."/>
            <person name="Jeske O."/>
            <person name="Meyerdierks A."/>
            <person name="Storesund J.E."/>
            <person name="Kallscheuer N."/>
            <person name="Luecker S."/>
            <person name="Lage O.M."/>
            <person name="Pohl T."/>
            <person name="Merkel B.J."/>
            <person name="Hornburger P."/>
            <person name="Mueller R.-W."/>
            <person name="Bruemmer F."/>
            <person name="Labrenz M."/>
            <person name="Spormann A.M."/>
            <person name="Op den Camp H."/>
            <person name="Overmann J."/>
            <person name="Amann R."/>
            <person name="Jetten M.S.M."/>
            <person name="Mascher T."/>
            <person name="Medema M.H."/>
            <person name="Devos D.P."/>
            <person name="Kaster A.-K."/>
            <person name="Ovreas L."/>
            <person name="Rohde M."/>
            <person name="Galperin M.Y."/>
            <person name="Jogler C."/>
        </authorList>
    </citation>
    <scope>NUCLEOTIDE SEQUENCE [LARGE SCALE GENOMIC DNA]</scope>
    <source>
        <strain evidence="1 2">I41</strain>
    </source>
</reference>